<comment type="caution">
    <text evidence="4">The sequence shown here is derived from an EMBL/GenBank/DDBJ whole genome shotgun (WGS) entry which is preliminary data.</text>
</comment>
<dbReference type="PANTHER" id="PTHR10795">
    <property type="entry name" value="PROPROTEIN CONVERTASE SUBTILISIN/KEXIN"/>
    <property type="match status" value="1"/>
</dbReference>
<dbReference type="Pfam" id="PF00082">
    <property type="entry name" value="Peptidase_S8"/>
    <property type="match status" value="1"/>
</dbReference>
<dbReference type="EMBL" id="JBJUIK010000016">
    <property type="protein sequence ID" value="KAL3500743.1"/>
    <property type="molecule type" value="Genomic_DNA"/>
</dbReference>
<sequence length="109" mass="12084">MSMEKNKESKGRVRKLAEKKAYNELVKDILLMKRNATACISKANTFWEPSAQDITAPGVDILATWSPIMPPSFYVGDKRNLTYDIISVTSMATHHASAATAYVQVAHPD</sequence>
<dbReference type="SUPFAM" id="SSF52743">
    <property type="entry name" value="Subtilisin-like"/>
    <property type="match status" value="1"/>
</dbReference>
<accession>A0ABD2XZT8</accession>
<keyword evidence="2" id="KW-0732">Signal</keyword>
<protein>
    <recommendedName>
        <fullName evidence="3">Peptidase S8/S53 domain-containing protein</fullName>
    </recommendedName>
</protein>
<evidence type="ECO:0000256" key="1">
    <source>
        <dbReference type="ARBA" id="ARBA00011073"/>
    </source>
</evidence>
<organism evidence="4 5">
    <name type="scientific">Cinchona calisaya</name>
    <dbReference type="NCBI Taxonomy" id="153742"/>
    <lineage>
        <taxon>Eukaryota</taxon>
        <taxon>Viridiplantae</taxon>
        <taxon>Streptophyta</taxon>
        <taxon>Embryophyta</taxon>
        <taxon>Tracheophyta</taxon>
        <taxon>Spermatophyta</taxon>
        <taxon>Magnoliopsida</taxon>
        <taxon>eudicotyledons</taxon>
        <taxon>Gunneridae</taxon>
        <taxon>Pentapetalae</taxon>
        <taxon>asterids</taxon>
        <taxon>lamiids</taxon>
        <taxon>Gentianales</taxon>
        <taxon>Rubiaceae</taxon>
        <taxon>Cinchonoideae</taxon>
        <taxon>Cinchoneae</taxon>
        <taxon>Cinchona</taxon>
    </lineage>
</organism>
<reference evidence="4 5" key="1">
    <citation type="submission" date="2024-11" db="EMBL/GenBank/DDBJ databases">
        <title>A near-complete genome assembly of Cinchona calisaya.</title>
        <authorList>
            <person name="Lian D.C."/>
            <person name="Zhao X.W."/>
            <person name="Wei L."/>
        </authorList>
    </citation>
    <scope>NUCLEOTIDE SEQUENCE [LARGE SCALE GENOMIC DNA]</scope>
    <source>
        <tissue evidence="4">Nenye</tissue>
    </source>
</reference>
<dbReference type="InterPro" id="IPR036852">
    <property type="entry name" value="Peptidase_S8/S53_dom_sf"/>
</dbReference>
<evidence type="ECO:0000259" key="3">
    <source>
        <dbReference type="Pfam" id="PF00082"/>
    </source>
</evidence>
<evidence type="ECO:0000313" key="4">
    <source>
        <dbReference type="EMBL" id="KAL3500743.1"/>
    </source>
</evidence>
<dbReference type="InterPro" id="IPR045051">
    <property type="entry name" value="SBT"/>
</dbReference>
<keyword evidence="5" id="KW-1185">Reference proteome</keyword>
<evidence type="ECO:0000256" key="2">
    <source>
        <dbReference type="ARBA" id="ARBA00022729"/>
    </source>
</evidence>
<dbReference type="Proteomes" id="UP001630127">
    <property type="component" value="Unassembled WGS sequence"/>
</dbReference>
<dbReference type="Gene3D" id="3.40.50.200">
    <property type="entry name" value="Peptidase S8/S53 domain"/>
    <property type="match status" value="1"/>
</dbReference>
<comment type="similarity">
    <text evidence="1">Belongs to the peptidase S8 family.</text>
</comment>
<evidence type="ECO:0000313" key="5">
    <source>
        <dbReference type="Proteomes" id="UP001630127"/>
    </source>
</evidence>
<dbReference type="AlphaFoldDB" id="A0ABD2XZT8"/>
<name>A0ABD2XZT8_9GENT</name>
<gene>
    <name evidence="4" type="ORF">ACH5RR_039836</name>
</gene>
<proteinExistence type="inferred from homology"/>
<dbReference type="InterPro" id="IPR000209">
    <property type="entry name" value="Peptidase_S8/S53_dom"/>
</dbReference>
<feature type="domain" description="Peptidase S8/S53" evidence="3">
    <location>
        <begin position="40"/>
        <end position="108"/>
    </location>
</feature>